<dbReference type="OrthoDB" id="4504104at2759"/>
<dbReference type="Gene3D" id="2.40.50.40">
    <property type="match status" value="1"/>
</dbReference>
<accession>A0A1E3BIV0</accession>
<dbReference type="Proteomes" id="UP000094569">
    <property type="component" value="Unassembled WGS sequence"/>
</dbReference>
<comment type="caution">
    <text evidence="3">The sequence shown here is derived from an EMBL/GenBank/DDBJ whole genome shotgun (WGS) entry which is preliminary data.</text>
</comment>
<comment type="subunit">
    <text evidence="1">Component of the NuA4 histone acetyltransferase complex.</text>
</comment>
<dbReference type="VEuPathDB" id="FungiDB:SI65_03927"/>
<evidence type="ECO:0000259" key="2">
    <source>
        <dbReference type="PROSITE" id="PS50013"/>
    </source>
</evidence>
<dbReference type="InterPro" id="IPR016197">
    <property type="entry name" value="Chromo-like_dom_sf"/>
</dbReference>
<name>A0A1E3BIV0_ASPCR</name>
<evidence type="ECO:0000313" key="3">
    <source>
        <dbReference type="EMBL" id="ODM20874.1"/>
    </source>
</evidence>
<protein>
    <recommendedName>
        <fullName evidence="2">Chromo domain-containing protein</fullName>
    </recommendedName>
</protein>
<evidence type="ECO:0000256" key="1">
    <source>
        <dbReference type="ARBA" id="ARBA00011353"/>
    </source>
</evidence>
<organism evidence="3 4">
    <name type="scientific">Aspergillus cristatus</name>
    <name type="common">Chinese Fuzhuan brick tea-fermentation fungus</name>
    <name type="synonym">Eurotium cristatum</name>
    <dbReference type="NCBI Taxonomy" id="573508"/>
    <lineage>
        <taxon>Eukaryota</taxon>
        <taxon>Fungi</taxon>
        <taxon>Dikarya</taxon>
        <taxon>Ascomycota</taxon>
        <taxon>Pezizomycotina</taxon>
        <taxon>Eurotiomycetes</taxon>
        <taxon>Eurotiomycetidae</taxon>
        <taxon>Eurotiales</taxon>
        <taxon>Aspergillaceae</taxon>
        <taxon>Aspergillus</taxon>
        <taxon>Aspergillus subgen. Aspergillus</taxon>
    </lineage>
</organism>
<dbReference type="CDD" id="cd00024">
    <property type="entry name" value="CD_CSD"/>
    <property type="match status" value="1"/>
</dbReference>
<dbReference type="AlphaFoldDB" id="A0A1E3BIV0"/>
<dbReference type="SUPFAM" id="SSF54160">
    <property type="entry name" value="Chromo domain-like"/>
    <property type="match status" value="1"/>
</dbReference>
<dbReference type="InterPro" id="IPR000953">
    <property type="entry name" value="Chromo/chromo_shadow_dom"/>
</dbReference>
<proteinExistence type="predicted"/>
<feature type="domain" description="Chromo" evidence="2">
    <location>
        <begin position="104"/>
        <end position="162"/>
    </location>
</feature>
<sequence>MLPSETTKASPFLIDCGYESRTSFDWKLMAARLPHDEQISRQRAQDAAKSMEEIWTVLTLMWVTSQMAGPFLILEKLQQVADDPLPGQISEPLEPIVVADEQEWEVEEVLASHLYQCRLQYQVKWIRFDKDLMWYPAANFKGSPHRIHDYQNDQDHLVAYRNGYEHGRMKSMIWRPPP</sequence>
<gene>
    <name evidence="3" type="ORF">SI65_03927</name>
</gene>
<dbReference type="PROSITE" id="PS50013">
    <property type="entry name" value="CHROMO_2"/>
    <property type="match status" value="1"/>
</dbReference>
<dbReference type="GO" id="GO:0006338">
    <property type="term" value="P:chromatin remodeling"/>
    <property type="evidence" value="ECO:0007669"/>
    <property type="project" value="UniProtKB-ARBA"/>
</dbReference>
<dbReference type="STRING" id="573508.A0A1E3BIV0"/>
<dbReference type="EMBL" id="JXNT01000003">
    <property type="protein sequence ID" value="ODM20874.1"/>
    <property type="molecule type" value="Genomic_DNA"/>
</dbReference>
<keyword evidence="4" id="KW-1185">Reference proteome</keyword>
<reference evidence="3 4" key="1">
    <citation type="journal article" date="2016" name="BMC Genomics">
        <title>Comparative genomic and transcriptomic analyses of the Fuzhuan brick tea-fermentation fungus Aspergillus cristatus.</title>
        <authorList>
            <person name="Ge Y."/>
            <person name="Wang Y."/>
            <person name="Liu Y."/>
            <person name="Tan Y."/>
            <person name="Ren X."/>
            <person name="Zhang X."/>
            <person name="Hyde K.D."/>
            <person name="Liu Y."/>
            <person name="Liu Z."/>
        </authorList>
    </citation>
    <scope>NUCLEOTIDE SEQUENCE [LARGE SCALE GENOMIC DNA]</scope>
    <source>
        <strain evidence="3 4">GZAAS20.1005</strain>
    </source>
</reference>
<evidence type="ECO:0000313" key="4">
    <source>
        <dbReference type="Proteomes" id="UP000094569"/>
    </source>
</evidence>